<sequence>MGKARPMDTEAQSRTEFKANLGLAMRTGLGVLIASAFVTKAAGEHTPARPNIWVCFPEWYILGGINFIAVACVFAAGRNIGATLREVFQQKLGVFLAFAFNAVLFHCFQPRLFYSDAEVQAAVLDGTLLRITTSFSGTPYYVNNGDVVTVLPFMMAFNAFILLLPFEAGTKKFSMVNNLIFALTVVSPNDYSDPSQLKDAAHGLYASPMIVKNLFIYMWLGLIGAFLSFLVVWVPYPIFAIRKLQAQTLSAADTIHDLLHLVVDAYCFKKKNVEHMHFLRTKIKRKFELAALQKDAMTGLLNDAWWEQILAITKPYIDLYASLLDTLRAMNQALQLEHYDRLHTSFMAALQQDVCGVQVRAIALLREISLEVHANHTDLQLTQLRTLQAEMEALLIRFQATQTKLFLTMHPTPSDVEGNIPLNLFLFGLQSLCATMAEFPAKVRNETHHTPSRILNFLKRSFWSFVDPRKLTPTRFQIAFKVWLALLLSSLLAVYVFGFSSTAPTTIAYVMGNQIGGSFGISLFRAVGVVAGVIVPSIALFFVCTYSGEHTAVMLLLRNLFFFVWTTASMYVKWKGGLDSYAGLVSAFIAAGILLPDDICPAPGSLSSYANVVQMTLGVLLISAYKLLRRNVRTHLTLCQGAFTALVEHTLMCDGTIDSAHLAAVKAALQTTRLNDQRILLKEALFEPRLWRPAFSQPKYTAIVDGCQRLLTNTTILFQLVEWFQRRHASIASYNFSTLELVPSIHETFETLHTLFGAQFQFADADQTALFVQMKEAFQIADKQCSGFVDASDVKALLLHVFEQSGVLPMDAIDDYVADFMEIVNQDKSGHVSLDEFMRALENGLLLEVEVLPTQRSGRPPSATRLQEISVDASPLLTPSTRIPHVFDDGVICRAHDILDVETFSLLHAADAMRRSYASWLLLDDRYKGLALEELLLLNSLVSGVSGLARNLALLEETVVQP</sequence>
<evidence type="ECO:0000313" key="8">
    <source>
        <dbReference type="EMBL" id="KDO32224.1"/>
    </source>
</evidence>
<gene>
    <name evidence="8" type="ORF">SPRG_02702</name>
</gene>
<dbReference type="InterPro" id="IPR002048">
    <property type="entry name" value="EF_hand_dom"/>
</dbReference>
<dbReference type="OMA" id="FFVQICE"/>
<evidence type="ECO:0000256" key="5">
    <source>
        <dbReference type="ARBA" id="ARBA00023136"/>
    </source>
</evidence>
<comment type="subcellular location">
    <subcellularLocation>
        <location evidence="1">Cell membrane</location>
        <topology evidence="1">Multi-pass membrane protein</topology>
    </subcellularLocation>
</comment>
<dbReference type="SUPFAM" id="SSF47473">
    <property type="entry name" value="EF-hand"/>
    <property type="match status" value="1"/>
</dbReference>
<evidence type="ECO:0000256" key="6">
    <source>
        <dbReference type="SAM" id="Phobius"/>
    </source>
</evidence>
<evidence type="ECO:0000256" key="1">
    <source>
        <dbReference type="ARBA" id="ARBA00004651"/>
    </source>
</evidence>
<dbReference type="PROSITE" id="PS50222">
    <property type="entry name" value="EF_HAND_2"/>
    <property type="match status" value="1"/>
</dbReference>
<keyword evidence="4 6" id="KW-1133">Transmembrane helix</keyword>
<accession>A0A067CNH8</accession>
<dbReference type="GO" id="GO:0005886">
    <property type="term" value="C:plasma membrane"/>
    <property type="evidence" value="ECO:0007669"/>
    <property type="project" value="UniProtKB-SubCell"/>
</dbReference>
<dbReference type="EMBL" id="KK583195">
    <property type="protein sequence ID" value="KDO32224.1"/>
    <property type="molecule type" value="Genomic_DNA"/>
</dbReference>
<feature type="transmembrane region" description="Helical" evidence="6">
    <location>
        <begin position="59"/>
        <end position="80"/>
    </location>
</feature>
<feature type="transmembrane region" description="Helical" evidence="6">
    <location>
        <begin position="147"/>
        <end position="166"/>
    </location>
</feature>
<feature type="transmembrane region" description="Helical" evidence="6">
    <location>
        <begin position="21"/>
        <end position="39"/>
    </location>
</feature>
<feature type="transmembrane region" description="Helical" evidence="6">
    <location>
        <begin position="478"/>
        <end position="499"/>
    </location>
</feature>
<reference evidence="8 9" key="1">
    <citation type="journal article" date="2013" name="PLoS Genet.">
        <title>Distinctive expansion of potential virulence genes in the genome of the oomycete fish pathogen Saprolegnia parasitica.</title>
        <authorList>
            <person name="Jiang R.H."/>
            <person name="de Bruijn I."/>
            <person name="Haas B.J."/>
            <person name="Belmonte R."/>
            <person name="Lobach L."/>
            <person name="Christie J."/>
            <person name="van den Ackerveken G."/>
            <person name="Bottin A."/>
            <person name="Bulone V."/>
            <person name="Diaz-Moreno S.M."/>
            <person name="Dumas B."/>
            <person name="Fan L."/>
            <person name="Gaulin E."/>
            <person name="Govers F."/>
            <person name="Grenville-Briggs L.J."/>
            <person name="Horner N.R."/>
            <person name="Levin J.Z."/>
            <person name="Mammella M."/>
            <person name="Meijer H.J."/>
            <person name="Morris P."/>
            <person name="Nusbaum C."/>
            <person name="Oome S."/>
            <person name="Phillips A.J."/>
            <person name="van Rooyen D."/>
            <person name="Rzeszutek E."/>
            <person name="Saraiva M."/>
            <person name="Secombes C.J."/>
            <person name="Seidl M.F."/>
            <person name="Snel B."/>
            <person name="Stassen J.H."/>
            <person name="Sykes S."/>
            <person name="Tripathy S."/>
            <person name="van den Berg H."/>
            <person name="Vega-Arreguin J.C."/>
            <person name="Wawra S."/>
            <person name="Young S.K."/>
            <person name="Zeng Q."/>
            <person name="Dieguez-Uribeondo J."/>
            <person name="Russ C."/>
            <person name="Tyler B.M."/>
            <person name="van West P."/>
        </authorList>
    </citation>
    <scope>NUCLEOTIDE SEQUENCE [LARGE SCALE GENOMIC DNA]</scope>
    <source>
        <strain evidence="8 9">CBS 223.65</strain>
    </source>
</reference>
<dbReference type="OrthoDB" id="26525at2759"/>
<proteinExistence type="predicted"/>
<evidence type="ECO:0000256" key="2">
    <source>
        <dbReference type="ARBA" id="ARBA00022475"/>
    </source>
</evidence>
<dbReference type="PANTHER" id="PTHR30509">
    <property type="entry name" value="P-HYDROXYBENZOIC ACID EFFLUX PUMP SUBUNIT-RELATED"/>
    <property type="match status" value="1"/>
</dbReference>
<dbReference type="VEuPathDB" id="FungiDB:SPRG_02702"/>
<name>A0A067CNH8_SAPPC</name>
<dbReference type="Pfam" id="PF13499">
    <property type="entry name" value="EF-hand_7"/>
    <property type="match status" value="1"/>
</dbReference>
<feature type="domain" description="EF-hand" evidence="7">
    <location>
        <begin position="812"/>
        <end position="847"/>
    </location>
</feature>
<feature type="transmembrane region" description="Helical" evidence="6">
    <location>
        <begin position="555"/>
        <end position="574"/>
    </location>
</feature>
<keyword evidence="2" id="KW-1003">Cell membrane</keyword>
<dbReference type="KEGG" id="spar:SPRG_02702"/>
<feature type="transmembrane region" description="Helical" evidence="6">
    <location>
        <begin position="214"/>
        <end position="236"/>
    </location>
</feature>
<feature type="transmembrane region" description="Helical" evidence="6">
    <location>
        <begin position="519"/>
        <end position="543"/>
    </location>
</feature>
<dbReference type="GO" id="GO:0005509">
    <property type="term" value="F:calcium ion binding"/>
    <property type="evidence" value="ECO:0007669"/>
    <property type="project" value="InterPro"/>
</dbReference>
<protein>
    <recommendedName>
        <fullName evidence="7">EF-hand domain-containing protein</fullName>
    </recommendedName>
</protein>
<keyword evidence="5 6" id="KW-0472">Membrane</keyword>
<dbReference type="STRING" id="695850.A0A067CNH8"/>
<evidence type="ECO:0000259" key="7">
    <source>
        <dbReference type="PROSITE" id="PS50222"/>
    </source>
</evidence>
<dbReference type="RefSeq" id="XP_012196682.1">
    <property type="nucleotide sequence ID" value="XM_012341292.1"/>
</dbReference>
<dbReference type="InterPro" id="IPR011992">
    <property type="entry name" value="EF-hand-dom_pair"/>
</dbReference>
<dbReference type="Gene3D" id="1.10.238.10">
    <property type="entry name" value="EF-hand"/>
    <property type="match status" value="1"/>
</dbReference>
<dbReference type="Proteomes" id="UP000030745">
    <property type="component" value="Unassembled WGS sequence"/>
</dbReference>
<dbReference type="CDD" id="cd00051">
    <property type="entry name" value="EFh"/>
    <property type="match status" value="1"/>
</dbReference>
<dbReference type="GeneID" id="24125244"/>
<dbReference type="AlphaFoldDB" id="A0A067CNH8"/>
<evidence type="ECO:0000313" key="9">
    <source>
        <dbReference type="Proteomes" id="UP000030745"/>
    </source>
</evidence>
<evidence type="ECO:0000256" key="4">
    <source>
        <dbReference type="ARBA" id="ARBA00022989"/>
    </source>
</evidence>
<evidence type="ECO:0000256" key="3">
    <source>
        <dbReference type="ARBA" id="ARBA00022692"/>
    </source>
</evidence>
<organism evidence="8 9">
    <name type="scientific">Saprolegnia parasitica (strain CBS 223.65)</name>
    <dbReference type="NCBI Taxonomy" id="695850"/>
    <lineage>
        <taxon>Eukaryota</taxon>
        <taxon>Sar</taxon>
        <taxon>Stramenopiles</taxon>
        <taxon>Oomycota</taxon>
        <taxon>Saprolegniomycetes</taxon>
        <taxon>Saprolegniales</taxon>
        <taxon>Saprolegniaceae</taxon>
        <taxon>Saprolegnia</taxon>
    </lineage>
</organism>
<keyword evidence="3 6" id="KW-0812">Transmembrane</keyword>
<dbReference type="PANTHER" id="PTHR30509:SF9">
    <property type="entry name" value="MULTIDRUG RESISTANCE PROTEIN MDTO"/>
    <property type="match status" value="1"/>
</dbReference>
<keyword evidence="9" id="KW-1185">Reference proteome</keyword>